<dbReference type="Gene3D" id="3.10.450.50">
    <property type="match status" value="1"/>
</dbReference>
<name>A0A417XU36_9ACTN</name>
<evidence type="ECO:0000313" key="3">
    <source>
        <dbReference type="Proteomes" id="UP000283644"/>
    </source>
</evidence>
<protein>
    <submittedName>
        <fullName evidence="2">Nuclear transport factor 2 family protein</fullName>
    </submittedName>
</protein>
<proteinExistence type="predicted"/>
<keyword evidence="3" id="KW-1185">Reference proteome</keyword>
<dbReference type="InterPro" id="IPR032710">
    <property type="entry name" value="NTF2-like_dom_sf"/>
</dbReference>
<gene>
    <name evidence="2" type="ORF">D0Z08_26660</name>
</gene>
<dbReference type="RefSeq" id="WP_118928329.1">
    <property type="nucleotide sequence ID" value="NZ_QXGH01000037.1"/>
</dbReference>
<evidence type="ECO:0000259" key="1">
    <source>
        <dbReference type="Pfam" id="PF13577"/>
    </source>
</evidence>
<accession>A0A417XU36</accession>
<reference evidence="2 3" key="1">
    <citation type="submission" date="2018-09" db="EMBL/GenBank/DDBJ databases">
        <title>Genome sequencing of Nocardioides immobilis CCTCC AB 2017083 for comparison to Nocardioides silvaticus.</title>
        <authorList>
            <person name="Li C."/>
            <person name="Wang G."/>
        </authorList>
    </citation>
    <scope>NUCLEOTIDE SEQUENCE [LARGE SCALE GENOMIC DNA]</scope>
    <source>
        <strain evidence="2 3">CCTCC AB 2017083</strain>
    </source>
</reference>
<dbReference type="AlphaFoldDB" id="A0A417XU36"/>
<dbReference type="OrthoDB" id="4941530at2"/>
<sequence>MVDHALAGRIVRIEDRLDIEQLPIRYAIAVDERDVDAWVALFTPDIRLGRHGQGREELRRQITPQLRWFYRSVHQIVGHRVELLGPETARGQVYCRAEHEVGDRWIVMAIRYDDEYQKVDGEWLFSRRRERHWYAADVTERPQAVGFDSWGTTPGGPGLPHGFPTWVDFWAPYDACDVTSQPVGATP</sequence>
<feature type="domain" description="SnoaL-like" evidence="1">
    <location>
        <begin position="12"/>
        <end position="129"/>
    </location>
</feature>
<dbReference type="EMBL" id="QXGH01000037">
    <property type="protein sequence ID" value="RHW23978.1"/>
    <property type="molecule type" value="Genomic_DNA"/>
</dbReference>
<dbReference type="Pfam" id="PF13577">
    <property type="entry name" value="SnoaL_4"/>
    <property type="match status" value="1"/>
</dbReference>
<dbReference type="Proteomes" id="UP000283644">
    <property type="component" value="Unassembled WGS sequence"/>
</dbReference>
<organism evidence="2 3">
    <name type="scientific">Nocardioides immobilis</name>
    <dbReference type="NCBI Taxonomy" id="2049295"/>
    <lineage>
        <taxon>Bacteria</taxon>
        <taxon>Bacillati</taxon>
        <taxon>Actinomycetota</taxon>
        <taxon>Actinomycetes</taxon>
        <taxon>Propionibacteriales</taxon>
        <taxon>Nocardioidaceae</taxon>
        <taxon>Nocardioides</taxon>
    </lineage>
</organism>
<comment type="caution">
    <text evidence="2">The sequence shown here is derived from an EMBL/GenBank/DDBJ whole genome shotgun (WGS) entry which is preliminary data.</text>
</comment>
<dbReference type="InterPro" id="IPR037401">
    <property type="entry name" value="SnoaL-like"/>
</dbReference>
<dbReference type="SUPFAM" id="SSF54427">
    <property type="entry name" value="NTF2-like"/>
    <property type="match status" value="1"/>
</dbReference>
<evidence type="ECO:0000313" key="2">
    <source>
        <dbReference type="EMBL" id="RHW23978.1"/>
    </source>
</evidence>